<feature type="domain" description="LysM" evidence="2">
    <location>
        <begin position="71"/>
        <end position="120"/>
    </location>
</feature>
<proteinExistence type="predicted"/>
<protein>
    <submittedName>
        <fullName evidence="3">LysM peptidoglycan-binding domain-containing protein</fullName>
    </submittedName>
</protein>
<sequence>MSTIGITSPAFAGSAFARPARSTRLRLTLRGRRVLATLAAIPAVVAISLAMVSGGTALASRDAGTAPESFSTVTVSFGDTLWSIAETVAPQADPRDVIDAIVRLNALEGVSLEAGQSLAIPAEYDSSR</sequence>
<dbReference type="Gene3D" id="3.10.350.10">
    <property type="entry name" value="LysM domain"/>
    <property type="match status" value="1"/>
</dbReference>
<dbReference type="EMBL" id="JACSPM010000001">
    <property type="protein sequence ID" value="MBD8021980.1"/>
    <property type="molecule type" value="Genomic_DNA"/>
</dbReference>
<reference evidence="3 4" key="1">
    <citation type="submission" date="2020-08" db="EMBL/GenBank/DDBJ databases">
        <title>A Genomic Blueprint of the Chicken Gut Microbiome.</title>
        <authorList>
            <person name="Gilroy R."/>
            <person name="Ravi A."/>
            <person name="Getino M."/>
            <person name="Pursley I."/>
            <person name="Horton D.L."/>
            <person name="Alikhan N.-F."/>
            <person name="Baker D."/>
            <person name="Gharbi K."/>
            <person name="Hall N."/>
            <person name="Watson M."/>
            <person name="Adriaenssens E.M."/>
            <person name="Foster-Nyarko E."/>
            <person name="Jarju S."/>
            <person name="Secka A."/>
            <person name="Antonio M."/>
            <person name="Oren A."/>
            <person name="Chaudhuri R."/>
            <person name="La Ragione R.M."/>
            <person name="Hildebrand F."/>
            <person name="Pallen M.J."/>
        </authorList>
    </citation>
    <scope>NUCLEOTIDE SEQUENCE [LARGE SCALE GENOMIC DNA]</scope>
    <source>
        <strain evidence="3 4">Sa1CUA4</strain>
    </source>
</reference>
<dbReference type="CDD" id="cd00118">
    <property type="entry name" value="LysM"/>
    <property type="match status" value="1"/>
</dbReference>
<evidence type="ECO:0000313" key="3">
    <source>
        <dbReference type="EMBL" id="MBD8021980.1"/>
    </source>
</evidence>
<evidence type="ECO:0000313" key="4">
    <source>
        <dbReference type="Proteomes" id="UP000602532"/>
    </source>
</evidence>
<feature type="transmembrane region" description="Helical" evidence="1">
    <location>
        <begin position="33"/>
        <end position="52"/>
    </location>
</feature>
<name>A0ABR8WY00_9MICO</name>
<evidence type="ECO:0000256" key="1">
    <source>
        <dbReference type="SAM" id="Phobius"/>
    </source>
</evidence>
<dbReference type="PROSITE" id="PS51782">
    <property type="entry name" value="LYSM"/>
    <property type="match status" value="1"/>
</dbReference>
<dbReference type="InterPro" id="IPR036779">
    <property type="entry name" value="LysM_dom_sf"/>
</dbReference>
<dbReference type="RefSeq" id="WP_191763039.1">
    <property type="nucleotide sequence ID" value="NZ_JACSPM010000001.1"/>
</dbReference>
<dbReference type="Pfam" id="PF01476">
    <property type="entry name" value="LysM"/>
    <property type="match status" value="1"/>
</dbReference>
<dbReference type="InterPro" id="IPR018392">
    <property type="entry name" value="LysM"/>
</dbReference>
<dbReference type="SMART" id="SM00257">
    <property type="entry name" value="LysM"/>
    <property type="match status" value="1"/>
</dbReference>
<keyword evidence="1" id="KW-1133">Transmembrane helix</keyword>
<comment type="caution">
    <text evidence="3">The sequence shown here is derived from an EMBL/GenBank/DDBJ whole genome shotgun (WGS) entry which is preliminary data.</text>
</comment>
<keyword evidence="1" id="KW-0812">Transmembrane</keyword>
<accession>A0ABR8WY00</accession>
<evidence type="ECO:0000259" key="2">
    <source>
        <dbReference type="PROSITE" id="PS51782"/>
    </source>
</evidence>
<dbReference type="Proteomes" id="UP000602532">
    <property type="component" value="Unassembled WGS sequence"/>
</dbReference>
<keyword evidence="1" id="KW-0472">Membrane</keyword>
<organism evidence="3 4">
    <name type="scientific">Microbacterium gallinarum</name>
    <dbReference type="NCBI Taxonomy" id="2762209"/>
    <lineage>
        <taxon>Bacteria</taxon>
        <taxon>Bacillati</taxon>
        <taxon>Actinomycetota</taxon>
        <taxon>Actinomycetes</taxon>
        <taxon>Micrococcales</taxon>
        <taxon>Microbacteriaceae</taxon>
        <taxon>Microbacterium</taxon>
    </lineage>
</organism>
<gene>
    <name evidence="3" type="ORF">H9622_00070</name>
</gene>
<keyword evidence="4" id="KW-1185">Reference proteome</keyword>